<evidence type="ECO:0000259" key="7">
    <source>
        <dbReference type="SMART" id="SM00968"/>
    </source>
</evidence>
<comment type="subcellular location">
    <subcellularLocation>
        <location evidence="6">Cytoplasm</location>
    </subcellularLocation>
</comment>
<dbReference type="InterPro" id="IPR010935">
    <property type="entry name" value="SMC_hinge"/>
</dbReference>
<dbReference type="GO" id="GO:0016887">
    <property type="term" value="F:ATP hydrolysis activity"/>
    <property type="evidence" value="ECO:0007669"/>
    <property type="project" value="InterPro"/>
</dbReference>
<dbReference type="AlphaFoldDB" id="A0A6I6DF62"/>
<dbReference type="Pfam" id="PF06470">
    <property type="entry name" value="SMC_hinge"/>
    <property type="match status" value="1"/>
</dbReference>
<dbReference type="PANTHER" id="PTHR43977">
    <property type="entry name" value="STRUCTURAL MAINTENANCE OF CHROMOSOMES PROTEIN 3"/>
    <property type="match status" value="1"/>
</dbReference>
<dbReference type="InterPro" id="IPR011890">
    <property type="entry name" value="SMC_prok"/>
</dbReference>
<comment type="domain">
    <text evidence="6">Contains large globular domains required for ATP hydrolysis at each terminus and a third globular domain forming a flexible hinge near the middle of the molecule. These domains are separated by coiled-coil structures.</text>
</comment>
<comment type="function">
    <text evidence="6">Required for chromosome condensation and partitioning.</text>
</comment>
<keyword evidence="3 6" id="KW-0067">ATP-binding</keyword>
<evidence type="ECO:0000256" key="1">
    <source>
        <dbReference type="ARBA" id="ARBA00022490"/>
    </source>
</evidence>
<reference evidence="9" key="1">
    <citation type="journal article" date="2019" name="Microbiology">
        <title>Complete Genome Sequence of an Uncultured Bacterium of the Candidate Phylum Bipolaricaulota.</title>
        <authorList>
            <person name="Kadnikov V.V."/>
            <person name="Mardanov A.V."/>
            <person name="Beletsky A.V."/>
            <person name="Frank Y.A."/>
            <person name="Karnachuk O.V."/>
            <person name="Ravin N.V."/>
        </authorList>
    </citation>
    <scope>NUCLEOTIDE SEQUENCE [LARGE SCALE GENOMIC DNA]</scope>
</reference>
<dbReference type="GO" id="GO:0030261">
    <property type="term" value="P:chromosome condensation"/>
    <property type="evidence" value="ECO:0007669"/>
    <property type="project" value="InterPro"/>
</dbReference>
<dbReference type="GO" id="GO:0003677">
    <property type="term" value="F:DNA binding"/>
    <property type="evidence" value="ECO:0007669"/>
    <property type="project" value="UniProtKB-UniRule"/>
</dbReference>
<keyword evidence="5 6" id="KW-0238">DNA-binding</keyword>
<dbReference type="InterPro" id="IPR024704">
    <property type="entry name" value="SMC"/>
</dbReference>
<proteinExistence type="inferred from homology"/>
<evidence type="ECO:0000256" key="2">
    <source>
        <dbReference type="ARBA" id="ARBA00022741"/>
    </source>
</evidence>
<dbReference type="PIRSF" id="PIRSF005719">
    <property type="entry name" value="SMC"/>
    <property type="match status" value="1"/>
</dbReference>
<dbReference type="Gene3D" id="1.20.1060.20">
    <property type="match status" value="1"/>
</dbReference>
<organism evidence="8 9">
    <name type="scientific">Candidatus Syntrophocurvum alkaliphilum</name>
    <dbReference type="NCBI Taxonomy" id="2293317"/>
    <lineage>
        <taxon>Bacteria</taxon>
        <taxon>Bacillati</taxon>
        <taxon>Bacillota</taxon>
        <taxon>Clostridia</taxon>
        <taxon>Eubacteriales</taxon>
        <taxon>Syntrophomonadaceae</taxon>
        <taxon>Candidatus Syntrophocurvum</taxon>
    </lineage>
</organism>
<dbReference type="GO" id="GO:0005737">
    <property type="term" value="C:cytoplasm"/>
    <property type="evidence" value="ECO:0007669"/>
    <property type="project" value="UniProtKB-SubCell"/>
</dbReference>
<keyword evidence="1 6" id="KW-0963">Cytoplasm</keyword>
<dbReference type="RefSeq" id="WP_156203021.1">
    <property type="nucleotide sequence ID" value="NZ_CP046457.1"/>
</dbReference>
<dbReference type="HAMAP" id="MF_01894">
    <property type="entry name" value="Smc_prok"/>
    <property type="match status" value="1"/>
</dbReference>
<sequence length="1189" mass="137057">MLLKRLEIKGFKTFADTTEISLKPGINVIVGPNGCGKSNIVDAIRWVLGESNIRNLRGEKNEDVIFNGSDKKRPLSMATVQLTIDNAENSLPIDYTEVTMGRKVFRSGESEFAINKSKVRLKDMSNLFAGTGLGKKGYSIISQGELEQVLNGQGFDRRLILEEASGIIKYRYQRDEAQKRIMSTQNDIIRVSDILQELEARKEDLGQKAEKAKTYIELSEKHQQLEKKFLSHQIKNSKETLKEKKESLLVIENTIKSKYDILQEHQEMLLNMEKDLEEKRKSFNKAKEKKHELENMINNCKADINLSNERLNNSCERQNNAEEEKTKYSVLIEKVALDLESAENDYSTEEQKYFNLKSKLDNLTEEIKDLEIKINNKNDKFEYEKNQVFDILNKETEIKNKITKSEEEAKRLNDKKQRLKKNIYDLEEKQKNLLESQENIKSKIKVEDQKREKVNQNIIKLKSSRDEIVAELNIVKDTEQDLNSQNNRLNTKLLTLQDMDKNFVGYSEGVKAIIKAKNKKEIIGLIDVIGNLIDVPNGLELAVETVAGRSLENVVAQDSNAAKQAIKFLKANNSGRVTFLPLDNLRVRPLPNEAIKKLMSYPKVIGLGSTLIKHKASYAKAIQYLFGRVLFVEDINTGMDIFKNTNYAVKIVSKEGDLITVSGALTGGNHKKSKVSPFQRKKEQKEINELMTKCKAQIETNNSKKQELLSRLSEIDEELTNTKNSINEIDFLLEIKNNEKLKLKQDINNIVQDKQVKLQELKSTQNNINHITKIIDELKDEYKIRINESQGLTEHIEELKQEINDYKSNYEIIKERKLSLAEQIEMKSKELSILQKNITQYKELKSSYKQSIEKANETYTKSTDEINKQMVKINKHNKELKEYHEHLKQYTAYIEKQEQNIKNIYKTVNDKKEEIDPLNKEIKYYENQKQNIKIKVAKLENELEYLTNNWENKFKNDIPIQDGLNAKEIKEYSLLLKNLEIELENLGLVDVAAIDEYKELIERYDFLIKQYNDLNNAKDSLKNLLKENEKLMNNSFKHFLKQANESFRQTFIEIFNGGDASLNIDLNENLLEAGIDIVVKMPGKRNQPLNLLSGGERALTCIAFIFSLLRLKPAPFCLLDEIDSALDETNLLRFSNFLQKMSTTIQFIVITHRQATIEAGKMIYGITMPEEGVSSVYSLDISSAQDIAG</sequence>
<dbReference type="Gene3D" id="3.30.70.1620">
    <property type="match status" value="1"/>
</dbReference>
<dbReference type="SUPFAM" id="SSF52540">
    <property type="entry name" value="P-loop containing nucleoside triphosphate hydrolases"/>
    <property type="match status" value="1"/>
</dbReference>
<evidence type="ECO:0000313" key="9">
    <source>
        <dbReference type="Proteomes" id="UP000426444"/>
    </source>
</evidence>
<dbReference type="Gene3D" id="3.40.50.300">
    <property type="entry name" value="P-loop containing nucleotide triphosphate hydrolases"/>
    <property type="match status" value="2"/>
</dbReference>
<evidence type="ECO:0000256" key="6">
    <source>
        <dbReference type="HAMAP-Rule" id="MF_01894"/>
    </source>
</evidence>
<keyword evidence="9" id="KW-1185">Reference proteome</keyword>
<dbReference type="InterPro" id="IPR003395">
    <property type="entry name" value="RecF/RecN/SMC_N"/>
</dbReference>
<dbReference type="InterPro" id="IPR027417">
    <property type="entry name" value="P-loop_NTPase"/>
</dbReference>
<dbReference type="GO" id="GO:0007059">
    <property type="term" value="P:chromosome segregation"/>
    <property type="evidence" value="ECO:0007669"/>
    <property type="project" value="UniProtKB-UniRule"/>
</dbReference>
<accession>A0A6I6DF62</accession>
<dbReference type="GO" id="GO:0005694">
    <property type="term" value="C:chromosome"/>
    <property type="evidence" value="ECO:0007669"/>
    <property type="project" value="InterPro"/>
</dbReference>
<evidence type="ECO:0000256" key="5">
    <source>
        <dbReference type="ARBA" id="ARBA00023125"/>
    </source>
</evidence>
<dbReference type="KEGG" id="salq:SYNTR_0498"/>
<evidence type="ECO:0000313" key="8">
    <source>
        <dbReference type="EMBL" id="QGT99091.1"/>
    </source>
</evidence>
<keyword evidence="2 6" id="KW-0547">Nucleotide-binding</keyword>
<comment type="subunit">
    <text evidence="6">Homodimer.</text>
</comment>
<keyword evidence="4 6" id="KW-0175">Coiled coil</keyword>
<comment type="similarity">
    <text evidence="6">Belongs to the SMC family.</text>
</comment>
<dbReference type="NCBIfam" id="TIGR02168">
    <property type="entry name" value="SMC_prok_B"/>
    <property type="match status" value="1"/>
</dbReference>
<gene>
    <name evidence="6" type="primary">smc</name>
    <name evidence="8" type="ORF">SYNTR_0498</name>
</gene>
<dbReference type="Gene3D" id="6.10.140.1720">
    <property type="match status" value="1"/>
</dbReference>
<protein>
    <recommendedName>
        <fullName evidence="6">Chromosome partition protein Smc</fullName>
    </recommendedName>
</protein>
<feature type="domain" description="SMC hinge" evidence="7">
    <location>
        <begin position="523"/>
        <end position="642"/>
    </location>
</feature>
<dbReference type="Proteomes" id="UP000426444">
    <property type="component" value="Chromosome"/>
</dbReference>
<feature type="coiled-coil region" evidence="6">
    <location>
        <begin position="680"/>
        <end position="1034"/>
    </location>
</feature>
<evidence type="ECO:0000256" key="4">
    <source>
        <dbReference type="ARBA" id="ARBA00023054"/>
    </source>
</evidence>
<name>A0A6I6DF62_9FIRM</name>
<dbReference type="GO" id="GO:0006260">
    <property type="term" value="P:DNA replication"/>
    <property type="evidence" value="ECO:0007669"/>
    <property type="project" value="UniProtKB-UniRule"/>
</dbReference>
<dbReference type="OrthoDB" id="9808768at2"/>
<dbReference type="GO" id="GO:0007062">
    <property type="term" value="P:sister chromatid cohesion"/>
    <property type="evidence" value="ECO:0007669"/>
    <property type="project" value="InterPro"/>
</dbReference>
<dbReference type="SMART" id="SM00968">
    <property type="entry name" value="SMC_hinge"/>
    <property type="match status" value="1"/>
</dbReference>
<dbReference type="InterPro" id="IPR036277">
    <property type="entry name" value="SMC_hinge_sf"/>
</dbReference>
<dbReference type="GO" id="GO:0005524">
    <property type="term" value="F:ATP binding"/>
    <property type="evidence" value="ECO:0007669"/>
    <property type="project" value="UniProtKB-UniRule"/>
</dbReference>
<dbReference type="EMBL" id="CP046457">
    <property type="protein sequence ID" value="QGT99091.1"/>
    <property type="molecule type" value="Genomic_DNA"/>
</dbReference>
<feature type="binding site" evidence="6">
    <location>
        <begin position="32"/>
        <end position="39"/>
    </location>
    <ligand>
        <name>ATP</name>
        <dbReference type="ChEBI" id="CHEBI:30616"/>
    </ligand>
</feature>
<dbReference type="SUPFAM" id="SSF75553">
    <property type="entry name" value="Smc hinge domain"/>
    <property type="match status" value="1"/>
</dbReference>
<dbReference type="Pfam" id="PF02463">
    <property type="entry name" value="SMC_N"/>
    <property type="match status" value="1"/>
</dbReference>
<feature type="coiled-coil region" evidence="6">
    <location>
        <begin position="188"/>
        <end position="436"/>
    </location>
</feature>
<evidence type="ECO:0000256" key="3">
    <source>
        <dbReference type="ARBA" id="ARBA00022840"/>
    </source>
</evidence>